<comment type="caution">
    <text evidence="3">Lacks conserved residue(s) required for the propagation of feature annotation.</text>
</comment>
<evidence type="ECO:0000256" key="2">
    <source>
        <dbReference type="ARBA" id="ARBA00023163"/>
    </source>
</evidence>
<feature type="short sequence motif" description="VHIID" evidence="3">
    <location>
        <begin position="482"/>
        <end position="486"/>
    </location>
</feature>
<dbReference type="PANTHER" id="PTHR31636">
    <property type="entry name" value="OSJNBA0084A10.13 PROTEIN-RELATED"/>
    <property type="match status" value="1"/>
</dbReference>
<evidence type="ECO:0000256" key="4">
    <source>
        <dbReference type="SAM" id="MobiDB-lite"/>
    </source>
</evidence>
<feature type="compositionally biased region" description="Low complexity" evidence="4">
    <location>
        <begin position="57"/>
        <end position="69"/>
    </location>
</feature>
<feature type="region of interest" description="Leucine repeat I (LRI)" evidence="3">
    <location>
        <begin position="372"/>
        <end position="432"/>
    </location>
</feature>
<evidence type="ECO:0000313" key="5">
    <source>
        <dbReference type="EMBL" id="KAK6926998.1"/>
    </source>
</evidence>
<feature type="region of interest" description="Disordered" evidence="4">
    <location>
        <begin position="33"/>
        <end position="78"/>
    </location>
</feature>
<evidence type="ECO:0000256" key="3">
    <source>
        <dbReference type="PROSITE-ProRule" id="PRU01191"/>
    </source>
</evidence>
<protein>
    <submittedName>
        <fullName evidence="5">Transcription factor GRAS</fullName>
    </submittedName>
</protein>
<feature type="region of interest" description="Disordered" evidence="4">
    <location>
        <begin position="266"/>
        <end position="299"/>
    </location>
</feature>
<accession>A0AAN8VG52</accession>
<keyword evidence="2" id="KW-0804">Transcription</keyword>
<reference evidence="5 6" key="1">
    <citation type="submission" date="2023-12" db="EMBL/GenBank/DDBJ databases">
        <title>A high-quality genome assembly for Dillenia turbinata (Dilleniales).</title>
        <authorList>
            <person name="Chanderbali A."/>
        </authorList>
    </citation>
    <scope>NUCLEOTIDE SEQUENCE [LARGE SCALE GENOMIC DNA]</scope>
    <source>
        <strain evidence="5">LSX21</strain>
        <tissue evidence="5">Leaf</tissue>
    </source>
</reference>
<keyword evidence="1" id="KW-0805">Transcription regulation</keyword>
<dbReference type="EMBL" id="JBAMMX010000015">
    <property type="protein sequence ID" value="KAK6926998.1"/>
    <property type="molecule type" value="Genomic_DNA"/>
</dbReference>
<comment type="caution">
    <text evidence="5">The sequence shown here is derived from an EMBL/GenBank/DDBJ whole genome shotgun (WGS) entry which is preliminary data.</text>
</comment>
<gene>
    <name evidence="5" type="ORF">RJ641_008717</name>
</gene>
<dbReference type="Pfam" id="PF03514">
    <property type="entry name" value="GRAS"/>
    <property type="match status" value="1"/>
</dbReference>
<feature type="region of interest" description="VHIID" evidence="3">
    <location>
        <begin position="451"/>
        <end position="516"/>
    </location>
</feature>
<feature type="region of interest" description="Disordered" evidence="4">
    <location>
        <begin position="341"/>
        <end position="369"/>
    </location>
</feature>
<feature type="region of interest" description="Leucine repeat II (LRII)" evidence="3">
    <location>
        <begin position="532"/>
        <end position="564"/>
    </location>
</feature>
<dbReference type="PROSITE" id="PS50985">
    <property type="entry name" value="GRAS"/>
    <property type="match status" value="1"/>
</dbReference>
<sequence length="747" mass="84114">MDPIFDEYSDTTNNFRIDETFFADLPYSPNLSNELDFKDDDNNNPSHNFVVSPDPDPFSSLSSLSPEGTSSDDGESDPTLKFITQMLMEVEDLADKPSMFYDPLALQATEKSLSDALVDEFPASSNQPPYNVTDSPDEKFSPNFCDYSTNSYGSGNTSITDSIDPIYVGDLEEFKPGLAQSLALDYGFQAAPQWPLSDSTNGYVDSSMTTHFVSQVYGEDQSILQMQYRRGLEEANKFLQSSSAFIVDLEKNGGPKESRELTVTNTNVVIKKEKDEREHSPNGSRGRKNHEREDDYDLEFMRSNKQSAVYEEEAEQLAEMFDKLLSCTGWKYGAKCELDHGSQQDGSIQDAQGVDGGANPAKKPSGSRNEVADLRTLLISCAQSVAADDRRTANEQLKQIRKYSSPTGNGSQRLAHYFANGLEARMGGIRTQTYNALQGKIRSAAAMLKSYQTHLAACPFKKMAIFYANHNIGHVADKATTLHIIDFGILYGIQWPILIQYLSTRPGGPPQVRITGIDLPVPGFRPAELVEETGRRLAKCCERFKVPFEYNAIAKDWETIQIEDLDIRSDEVVAVNTLCRFKNLLDESVVDDSPRDTVPKLIRKINPSVFTHCIINGSYSAPFFVTRFREALFHYSAMYDMLDTTLPTENEDRMMFEKEFSGREIMNVIACEGAERVERPETYKQWQIRMTRAGFKQLPLAREKMKKLKVKALHGYHKDFVIDEDGGWMLQGWKGRILFANTCWVPA</sequence>
<evidence type="ECO:0000313" key="6">
    <source>
        <dbReference type="Proteomes" id="UP001370490"/>
    </source>
</evidence>
<feature type="compositionally biased region" description="Basic and acidic residues" evidence="4">
    <location>
        <begin position="270"/>
        <end position="280"/>
    </location>
</feature>
<name>A0AAN8VG52_9MAGN</name>
<feature type="region of interest" description="SAW" evidence="3">
    <location>
        <begin position="670"/>
        <end position="745"/>
    </location>
</feature>
<comment type="similarity">
    <text evidence="3">Belongs to the GRAS family.</text>
</comment>
<dbReference type="Proteomes" id="UP001370490">
    <property type="component" value="Unassembled WGS sequence"/>
</dbReference>
<dbReference type="InterPro" id="IPR005202">
    <property type="entry name" value="TF_GRAS"/>
</dbReference>
<organism evidence="5 6">
    <name type="scientific">Dillenia turbinata</name>
    <dbReference type="NCBI Taxonomy" id="194707"/>
    <lineage>
        <taxon>Eukaryota</taxon>
        <taxon>Viridiplantae</taxon>
        <taxon>Streptophyta</taxon>
        <taxon>Embryophyta</taxon>
        <taxon>Tracheophyta</taxon>
        <taxon>Spermatophyta</taxon>
        <taxon>Magnoliopsida</taxon>
        <taxon>eudicotyledons</taxon>
        <taxon>Gunneridae</taxon>
        <taxon>Pentapetalae</taxon>
        <taxon>Dilleniales</taxon>
        <taxon>Dilleniaceae</taxon>
        <taxon>Dillenia</taxon>
    </lineage>
</organism>
<evidence type="ECO:0000256" key="1">
    <source>
        <dbReference type="ARBA" id="ARBA00023015"/>
    </source>
</evidence>
<dbReference type="AlphaFoldDB" id="A0AAN8VG52"/>
<proteinExistence type="inferred from homology"/>
<keyword evidence="6" id="KW-1185">Reference proteome</keyword>